<feature type="transmembrane region" description="Helical" evidence="1">
    <location>
        <begin position="50"/>
        <end position="73"/>
    </location>
</feature>
<dbReference type="OrthoDB" id="6312344at2"/>
<sequence>MVLTYLLACVFIFIAYTYSKSFQRQAQTKAKCAVLLSALFIAVAKWQAGLSMTTICVVFAVSLAVLSLFITLAQPQQ</sequence>
<evidence type="ECO:0000313" key="2">
    <source>
        <dbReference type="EMBL" id="PCK30678.1"/>
    </source>
</evidence>
<evidence type="ECO:0000313" key="3">
    <source>
        <dbReference type="Proteomes" id="UP000228621"/>
    </source>
</evidence>
<proteinExistence type="predicted"/>
<name>A0A2A5JMM0_PSEO7</name>
<dbReference type="AlphaFoldDB" id="A0A2A5JMM0"/>
<evidence type="ECO:0000256" key="1">
    <source>
        <dbReference type="SAM" id="Phobius"/>
    </source>
</evidence>
<dbReference type="EMBL" id="NKHF01000076">
    <property type="protein sequence ID" value="PCK30678.1"/>
    <property type="molecule type" value="Genomic_DNA"/>
</dbReference>
<comment type="caution">
    <text evidence="2">The sequence shown here is derived from an EMBL/GenBank/DDBJ whole genome shotgun (WGS) entry which is preliminary data.</text>
</comment>
<dbReference type="Proteomes" id="UP000228621">
    <property type="component" value="Unassembled WGS sequence"/>
</dbReference>
<organism evidence="2 3">
    <name type="scientific">Pseudoalteromonas piscicida</name>
    <dbReference type="NCBI Taxonomy" id="43662"/>
    <lineage>
        <taxon>Bacteria</taxon>
        <taxon>Pseudomonadati</taxon>
        <taxon>Pseudomonadota</taxon>
        <taxon>Gammaproteobacteria</taxon>
        <taxon>Alteromonadales</taxon>
        <taxon>Pseudoalteromonadaceae</taxon>
        <taxon>Pseudoalteromonas</taxon>
    </lineage>
</organism>
<keyword evidence="1" id="KW-0472">Membrane</keyword>
<gene>
    <name evidence="2" type="ORF">CEX98_16135</name>
</gene>
<reference evidence="3" key="1">
    <citation type="journal article" date="2019" name="Genome Announc.">
        <title>Draft Genome Sequence of Pseudoalteromonas piscicida Strain 36Y ROTHPW, an Hypersaline Seawater Isolate from the South Coast of Sonora, Mexico.</title>
        <authorList>
            <person name="Sanchez-Diaz R."/>
            <person name="Molina-Garza Z.J."/>
            <person name="Cruz-Suarez L.E."/>
            <person name="Selvin J."/>
            <person name="Kiran G.S."/>
            <person name="Ibarra-Gamez J.C."/>
            <person name="Gomez-Gil B."/>
            <person name="Galaviz-Silva L."/>
        </authorList>
    </citation>
    <scope>NUCLEOTIDE SEQUENCE [LARGE SCALE GENOMIC DNA]</scope>
    <source>
        <strain evidence="3">36Y_RITHPW</strain>
    </source>
</reference>
<keyword evidence="3" id="KW-1185">Reference proteome</keyword>
<keyword evidence="1" id="KW-0812">Transmembrane</keyword>
<dbReference type="RefSeq" id="WP_099643068.1">
    <property type="nucleotide sequence ID" value="NZ_NKHF01000076.1"/>
</dbReference>
<accession>A0A2A5JMM0</accession>
<protein>
    <submittedName>
        <fullName evidence="2">Uncharacterized protein</fullName>
    </submittedName>
</protein>
<keyword evidence="1" id="KW-1133">Transmembrane helix</keyword>